<reference evidence="1 2" key="1">
    <citation type="submission" date="2016-10" db="EMBL/GenBank/DDBJ databases">
        <authorList>
            <person name="de Groot N.N."/>
        </authorList>
    </citation>
    <scope>NUCLEOTIDE SEQUENCE [LARGE SCALE GENOMIC DNA]</scope>
    <source>
        <strain evidence="1 2">CGMCC 1.7727</strain>
    </source>
</reference>
<organism evidence="1 2">
    <name type="scientific">Gracilibacillus ureilyticus</name>
    <dbReference type="NCBI Taxonomy" id="531814"/>
    <lineage>
        <taxon>Bacteria</taxon>
        <taxon>Bacillati</taxon>
        <taxon>Bacillota</taxon>
        <taxon>Bacilli</taxon>
        <taxon>Bacillales</taxon>
        <taxon>Bacillaceae</taxon>
        <taxon>Gracilibacillus</taxon>
    </lineage>
</organism>
<name>A0A1H9TRF1_9BACI</name>
<dbReference type="SUPFAM" id="SSF160755">
    <property type="entry name" value="YugN-like"/>
    <property type="match status" value="1"/>
</dbReference>
<dbReference type="Proteomes" id="UP000199687">
    <property type="component" value="Unassembled WGS sequence"/>
</dbReference>
<dbReference type="EMBL" id="FOGL01000014">
    <property type="protein sequence ID" value="SER99765.1"/>
    <property type="molecule type" value="Genomic_DNA"/>
</dbReference>
<dbReference type="STRING" id="531814.SAMN04487944_114140"/>
<dbReference type="AlphaFoldDB" id="A0A1H9TRF1"/>
<dbReference type="Pfam" id="PF08868">
    <property type="entry name" value="YugN"/>
    <property type="match status" value="1"/>
</dbReference>
<evidence type="ECO:0000313" key="1">
    <source>
        <dbReference type="EMBL" id="SER99765.1"/>
    </source>
</evidence>
<dbReference type="Gene3D" id="3.30.310.100">
    <property type="entry name" value="YugN-like"/>
    <property type="match status" value="1"/>
</dbReference>
<proteinExistence type="predicted"/>
<keyword evidence="2" id="KW-1185">Reference proteome</keyword>
<gene>
    <name evidence="1" type="ORF">SAMN04487944_114140</name>
</gene>
<dbReference type="InterPro" id="IPR036491">
    <property type="entry name" value="YugN-like_sf"/>
</dbReference>
<dbReference type="OrthoDB" id="2988890at2"/>
<evidence type="ECO:0000313" key="2">
    <source>
        <dbReference type="Proteomes" id="UP000199687"/>
    </source>
</evidence>
<dbReference type="RefSeq" id="WP_089742137.1">
    <property type="nucleotide sequence ID" value="NZ_FOGL01000014.1"/>
</dbReference>
<protein>
    <submittedName>
        <fullName evidence="1">YugN-like family protein</fullName>
    </submittedName>
</protein>
<dbReference type="InterPro" id="IPR014967">
    <property type="entry name" value="Uncharacterised_YugN-like"/>
</dbReference>
<sequence>MYEIESAIKDRKFEYKQFKEVLERAGYSLGGAWEYDHGYFDYKLGSDNGYHFLRIPFHTINGQIEDKNVMIQLDQPYILTHKYQNDVDENAESSVIQAAFNQFQTPIEKDADIPAEYIERGQQVLSQLEVILDHLNKS</sequence>
<accession>A0A1H9TRF1</accession>